<feature type="non-terminal residue" evidence="1">
    <location>
        <position position="1"/>
    </location>
</feature>
<keyword evidence="2" id="KW-1185">Reference proteome</keyword>
<sequence length="112" mass="12505">MAITIAGAPSFEGRDVKEFELKAGQTSELRFQVRMHSTDVRKCQLYMMTSPTPGGPQVTRNNRDCAGDLSGTPPDLTLSVVFESPKEEDDGHWRVEMINDIGPDILDFYLDI</sequence>
<dbReference type="Proteomes" id="UP001519460">
    <property type="component" value="Unassembled WGS sequence"/>
</dbReference>
<name>A0ABD0J2W0_9CAEN</name>
<feature type="non-terminal residue" evidence="1">
    <location>
        <position position="112"/>
    </location>
</feature>
<proteinExistence type="predicted"/>
<organism evidence="1 2">
    <name type="scientific">Batillaria attramentaria</name>
    <dbReference type="NCBI Taxonomy" id="370345"/>
    <lineage>
        <taxon>Eukaryota</taxon>
        <taxon>Metazoa</taxon>
        <taxon>Spiralia</taxon>
        <taxon>Lophotrochozoa</taxon>
        <taxon>Mollusca</taxon>
        <taxon>Gastropoda</taxon>
        <taxon>Caenogastropoda</taxon>
        <taxon>Sorbeoconcha</taxon>
        <taxon>Cerithioidea</taxon>
        <taxon>Batillariidae</taxon>
        <taxon>Batillaria</taxon>
    </lineage>
</organism>
<dbReference type="EMBL" id="JACVVK020000694">
    <property type="protein sequence ID" value="KAK7455332.1"/>
    <property type="molecule type" value="Genomic_DNA"/>
</dbReference>
<accession>A0ABD0J2W0</accession>
<reference evidence="1 2" key="1">
    <citation type="journal article" date="2023" name="Sci. Data">
        <title>Genome assembly of the Korean intertidal mud-creeper Batillaria attramentaria.</title>
        <authorList>
            <person name="Patra A.K."/>
            <person name="Ho P.T."/>
            <person name="Jun S."/>
            <person name="Lee S.J."/>
            <person name="Kim Y."/>
            <person name="Won Y.J."/>
        </authorList>
    </citation>
    <scope>NUCLEOTIDE SEQUENCE [LARGE SCALE GENOMIC DNA]</scope>
    <source>
        <strain evidence="1">Wonlab-2016</strain>
    </source>
</reference>
<dbReference type="AlphaFoldDB" id="A0ABD0J2W0"/>
<gene>
    <name evidence="1" type="ORF">BaRGS_00039498</name>
</gene>
<comment type="caution">
    <text evidence="1">The sequence shown here is derived from an EMBL/GenBank/DDBJ whole genome shotgun (WGS) entry which is preliminary data.</text>
</comment>
<evidence type="ECO:0000313" key="2">
    <source>
        <dbReference type="Proteomes" id="UP001519460"/>
    </source>
</evidence>
<protein>
    <submittedName>
        <fullName evidence="1">Uncharacterized protein</fullName>
    </submittedName>
</protein>
<evidence type="ECO:0000313" key="1">
    <source>
        <dbReference type="EMBL" id="KAK7455332.1"/>
    </source>
</evidence>